<feature type="region of interest" description="Disordered" evidence="1">
    <location>
        <begin position="48"/>
        <end position="70"/>
    </location>
</feature>
<dbReference type="EMBL" id="JACCDF010000013">
    <property type="protein sequence ID" value="NYS61910.1"/>
    <property type="molecule type" value="Genomic_DNA"/>
</dbReference>
<dbReference type="RefSeq" id="WP_022524267.1">
    <property type="nucleotide sequence ID" value="NZ_JACCDF010000013.1"/>
</dbReference>
<dbReference type="AlphaFoldDB" id="A0A7Z0LN29"/>
<gene>
    <name evidence="2" type="ORF">HZS81_14215</name>
</gene>
<accession>A0A7Z0LN29</accession>
<dbReference type="Proteomes" id="UP000586119">
    <property type="component" value="Unassembled WGS sequence"/>
</dbReference>
<evidence type="ECO:0000313" key="2">
    <source>
        <dbReference type="EMBL" id="NYS61910.1"/>
    </source>
</evidence>
<organism evidence="2 3">
    <name type="scientific">Vreelandella salicampi</name>
    <dbReference type="NCBI Taxonomy" id="1449798"/>
    <lineage>
        <taxon>Bacteria</taxon>
        <taxon>Pseudomonadati</taxon>
        <taxon>Pseudomonadota</taxon>
        <taxon>Gammaproteobacteria</taxon>
        <taxon>Oceanospirillales</taxon>
        <taxon>Halomonadaceae</taxon>
        <taxon>Vreelandella</taxon>
    </lineage>
</organism>
<evidence type="ECO:0000313" key="3">
    <source>
        <dbReference type="Proteomes" id="UP000586119"/>
    </source>
</evidence>
<reference evidence="2 3" key="1">
    <citation type="journal article" date="2015" name="Int. J. Syst. Evol. Microbiol.">
        <title>Halomonas salicampi sp. nov., a halotolerant and alkalitolerant bacterium isolated from a saltern soil.</title>
        <authorList>
            <person name="Lee J.C."/>
            <person name="Kim Y.S."/>
            <person name="Yun B.S."/>
            <person name="Whang K.S."/>
        </authorList>
    </citation>
    <scope>NUCLEOTIDE SEQUENCE [LARGE SCALE GENOMIC DNA]</scope>
    <source>
        <strain evidence="2 3">BH103</strain>
    </source>
</reference>
<proteinExistence type="predicted"/>
<protein>
    <submittedName>
        <fullName evidence="2">Uncharacterized protein</fullName>
    </submittedName>
</protein>
<keyword evidence="3" id="KW-1185">Reference proteome</keyword>
<evidence type="ECO:0000256" key="1">
    <source>
        <dbReference type="SAM" id="MobiDB-lite"/>
    </source>
</evidence>
<sequence>MDRTCREAYQLSHELYRTLGNYQPSPYAPWTAEDLAWLAGADDASGCYPDRATPAPAPTTPAPTDQLALF</sequence>
<comment type="caution">
    <text evidence="2">The sequence shown here is derived from an EMBL/GenBank/DDBJ whole genome shotgun (WGS) entry which is preliminary data.</text>
</comment>
<name>A0A7Z0LN29_9GAMM</name>